<proteinExistence type="inferred from homology"/>
<dbReference type="InterPro" id="IPR042098">
    <property type="entry name" value="TauD-like_sf"/>
</dbReference>
<dbReference type="EMBL" id="KN847322">
    <property type="protein sequence ID" value="KIW51587.1"/>
    <property type="molecule type" value="Genomic_DNA"/>
</dbReference>
<comment type="similarity">
    <text evidence="2">Belongs to the TfdA dioxygenase family.</text>
</comment>
<accession>A0A0D2CNX1</accession>
<dbReference type="Gene3D" id="3.60.130.10">
    <property type="entry name" value="Clavaminate synthase-like"/>
    <property type="match status" value="1"/>
</dbReference>
<keyword evidence="5" id="KW-0560">Oxidoreductase</keyword>
<dbReference type="PANTHER" id="PTHR30468">
    <property type="entry name" value="ALPHA-KETOGLUTARATE-DEPENDENT SULFONATE DIOXYGENASE"/>
    <property type="match status" value="1"/>
</dbReference>
<keyword evidence="6" id="KW-0408">Iron</keyword>
<dbReference type="RefSeq" id="XP_013312171.1">
    <property type="nucleotide sequence ID" value="XM_013456717.1"/>
</dbReference>
<keyword evidence="3" id="KW-0479">Metal-binding</keyword>
<evidence type="ECO:0000256" key="3">
    <source>
        <dbReference type="ARBA" id="ARBA00022723"/>
    </source>
</evidence>
<evidence type="ECO:0000256" key="6">
    <source>
        <dbReference type="ARBA" id="ARBA00023004"/>
    </source>
</evidence>
<evidence type="ECO:0000256" key="5">
    <source>
        <dbReference type="ARBA" id="ARBA00023002"/>
    </source>
</evidence>
<evidence type="ECO:0000313" key="9">
    <source>
        <dbReference type="Proteomes" id="UP000054342"/>
    </source>
</evidence>
<dbReference type="InterPro" id="IPR051323">
    <property type="entry name" value="AtsK-like"/>
</dbReference>
<dbReference type="Pfam" id="PF02668">
    <property type="entry name" value="TauD"/>
    <property type="match status" value="1"/>
</dbReference>
<dbReference type="AlphaFoldDB" id="A0A0D2CNX1"/>
<dbReference type="GeneID" id="25332203"/>
<dbReference type="GO" id="GO:0005737">
    <property type="term" value="C:cytoplasm"/>
    <property type="evidence" value="ECO:0007669"/>
    <property type="project" value="TreeGrafter"/>
</dbReference>
<evidence type="ECO:0000259" key="7">
    <source>
        <dbReference type="Pfam" id="PF02668"/>
    </source>
</evidence>
<keyword evidence="9" id="KW-1185">Reference proteome</keyword>
<feature type="domain" description="TauD/TfdA-like" evidence="7">
    <location>
        <begin position="88"/>
        <end position="344"/>
    </location>
</feature>
<dbReference type="HOGENOM" id="CLU_036005_0_1_1"/>
<protein>
    <recommendedName>
        <fullName evidence="7">TauD/TfdA-like domain-containing protein</fullName>
    </recommendedName>
</protein>
<dbReference type="Proteomes" id="UP000054342">
    <property type="component" value="Unassembled WGS sequence"/>
</dbReference>
<evidence type="ECO:0000256" key="4">
    <source>
        <dbReference type="ARBA" id="ARBA00022964"/>
    </source>
</evidence>
<comment type="cofactor">
    <cofactor evidence="1">
        <name>Fe(2+)</name>
        <dbReference type="ChEBI" id="CHEBI:29033"/>
    </cofactor>
</comment>
<evidence type="ECO:0000256" key="1">
    <source>
        <dbReference type="ARBA" id="ARBA00001954"/>
    </source>
</evidence>
<organism evidence="8 9">
    <name type="scientific">Exophiala xenobiotica</name>
    <dbReference type="NCBI Taxonomy" id="348802"/>
    <lineage>
        <taxon>Eukaryota</taxon>
        <taxon>Fungi</taxon>
        <taxon>Dikarya</taxon>
        <taxon>Ascomycota</taxon>
        <taxon>Pezizomycotina</taxon>
        <taxon>Eurotiomycetes</taxon>
        <taxon>Chaetothyriomycetidae</taxon>
        <taxon>Chaetothyriales</taxon>
        <taxon>Herpotrichiellaceae</taxon>
        <taxon>Exophiala</taxon>
    </lineage>
</organism>
<dbReference type="InterPro" id="IPR003819">
    <property type="entry name" value="TauD/TfdA-like"/>
</dbReference>
<dbReference type="OrthoDB" id="10257314at2759"/>
<evidence type="ECO:0000313" key="8">
    <source>
        <dbReference type="EMBL" id="KIW51587.1"/>
    </source>
</evidence>
<keyword evidence="4" id="KW-0223">Dioxygenase</keyword>
<dbReference type="GO" id="GO:0016706">
    <property type="term" value="F:2-oxoglutarate-dependent dioxygenase activity"/>
    <property type="evidence" value="ECO:0007669"/>
    <property type="project" value="TreeGrafter"/>
</dbReference>
<gene>
    <name evidence="8" type="ORF">PV05_10295</name>
</gene>
<name>A0A0D2CNX1_9EURO</name>
<reference evidence="8 9" key="1">
    <citation type="submission" date="2015-01" db="EMBL/GenBank/DDBJ databases">
        <title>The Genome Sequence of Exophiala xenobiotica CBS118157.</title>
        <authorList>
            <consortium name="The Broad Institute Genomics Platform"/>
            <person name="Cuomo C."/>
            <person name="de Hoog S."/>
            <person name="Gorbushina A."/>
            <person name="Stielow B."/>
            <person name="Teixiera M."/>
            <person name="Abouelleil A."/>
            <person name="Chapman S.B."/>
            <person name="Priest M."/>
            <person name="Young S.K."/>
            <person name="Wortman J."/>
            <person name="Nusbaum C."/>
            <person name="Birren B."/>
        </authorList>
    </citation>
    <scope>NUCLEOTIDE SEQUENCE [LARGE SCALE GENOMIC DNA]</scope>
    <source>
        <strain evidence="8 9">CBS 118157</strain>
    </source>
</reference>
<evidence type="ECO:0000256" key="2">
    <source>
        <dbReference type="ARBA" id="ARBA00005896"/>
    </source>
</evidence>
<dbReference type="GO" id="GO:0046872">
    <property type="term" value="F:metal ion binding"/>
    <property type="evidence" value="ECO:0007669"/>
    <property type="project" value="UniProtKB-KW"/>
</dbReference>
<dbReference type="STRING" id="348802.A0A0D2CNX1"/>
<dbReference type="PANTHER" id="PTHR30468:SF1">
    <property type="entry name" value="ALPHA-KETOGLUTARATE-DEPENDENT SULFONATE DIOXYGENASE"/>
    <property type="match status" value="1"/>
</dbReference>
<dbReference type="SUPFAM" id="SSF51197">
    <property type="entry name" value="Clavaminate synthase-like"/>
    <property type="match status" value="1"/>
</dbReference>
<sequence length="392" mass="44750">MTNANSVALIQIEYLFATWTSFFQYLDLVCREIQSIWRFTMSFTHTGITEQVLAYRAPDPPVKEFEPPKDRAFFADPEKKTLLAAAKQVRHLTPYIGTELVGIQLSQLSDAQKDELALLVAERGVVFFREQGLTLDQQHDFITHYGIQDRDPNQQDPRHVTIIGRDNDIRAYGDMSGEYHSDHSHEANPPAYTMLRMVRTPEFGGDTIFTSQTALFDKLSPTFQKLFEGLHGVHSSEHTFVNSINGGYNPFRPPQRREHPLVRTHPVTKLKSLFYNPMFLIHIAELKGQESIHALSFLREHLHAADDLTVRWKWEPGSVAFWDNRVVAHRALPGGYDTSLREGKRTAIFGEKPFFDPSGETLTQRIERLRGDATKAETVKLHFNTASGETND</sequence>